<evidence type="ECO:0000259" key="3">
    <source>
        <dbReference type="Pfam" id="PF02206"/>
    </source>
</evidence>
<feature type="transmembrane region" description="Helical" evidence="2">
    <location>
        <begin position="842"/>
        <end position="866"/>
    </location>
</feature>
<keyword evidence="2" id="KW-1133">Transmembrane helix</keyword>
<dbReference type="Pfam" id="PF02206">
    <property type="entry name" value="WSN"/>
    <property type="match status" value="1"/>
</dbReference>
<evidence type="ECO:0000313" key="4">
    <source>
        <dbReference type="Proteomes" id="UP000095282"/>
    </source>
</evidence>
<feature type="region of interest" description="Disordered" evidence="1">
    <location>
        <begin position="880"/>
        <end position="918"/>
    </location>
</feature>
<sequence length="918" mass="102260">MILKQLSISKNKRDSVPRHHSSRTIASWDPLYDKDSDLSCDTNKSDEKRKEKGLYPKKDVTNEKTNEAKKKRGKNNRLSPFSTVSRLFFTLILVFSFVSIATSSPVSTSLSPFTEKAHTIARFVNGLSLGQTSSLDKKALTNELFPIGPTLTLDDLGSLNTTQLANDVGSIHKAIGSQCSGNDGCAVSEKVLDGMKTVKALEAHVKTVQSSLDVFRSDGFQDITQLSKTLKYLKSWRSSNVTSEVLNELKKLTSNITTKEEMDEVSTKIIDEYENLVRIKGKWNSTLSTNLEANLNIARVVIEPMTSIETEIQSLHPQTDAISTIKNEIASTESRFRDLSGALNNNTLKTVSTSVIRLLALNPFAHQQRNLTASFLDGFKDLKLATEDDTSSWFTEFLDYGNQYMAISPNLAILEELIKRLGSFNSSYELFKAQLDVQFWSFLDKLTEASQSISQHSGLVSEVSECVQNLDLSIEYTGNVSDLLTKLSLSAENEVTLNQTNVFFNQSAGLFEKTDELVKKVQEVLLGTAADDYSLIKDPLLNDTIQALEKFDYDLKSLDLDSLESWLSQINSRNLKAGFQDWNKGTGFLISMKCLKDGDYIGKIPSLNSSLKSITGLEKDLKSTTKLAESIGNMTAEWIKLNPLLSTKPKSFTNSGLYLNNSEKIAKEFGDIASIIYKFDKMERKEKDLMVILQGKQAISESIDLLRDPEVKENLKKMWTEKNIKAFESNLKTSKSLMKEVKNKEIEEMIDFKDPFEKAANVSACGIDLRQLAVMLRGRIKDTKVATSLESLKSVDVSFVSYKKTDFDSMLTELEEYLNSLIFMNDCYPGADCPSEGGIPPWFISPIIAGAISIVGVGMMGVAFCFDYCCIQKIFRASEQEGRVAPKSNANTKKEKLKTKPKQPKTGGSMIPVTQKGK</sequence>
<dbReference type="WBParaSite" id="Csp11.Scaffold630.g17961.t1">
    <property type="protein sequence ID" value="Csp11.Scaffold630.g17961.t1"/>
    <property type="gene ID" value="Csp11.Scaffold630.g17961"/>
</dbReference>
<organism evidence="4 5">
    <name type="scientific">Caenorhabditis tropicalis</name>
    <dbReference type="NCBI Taxonomy" id="1561998"/>
    <lineage>
        <taxon>Eukaryota</taxon>
        <taxon>Metazoa</taxon>
        <taxon>Ecdysozoa</taxon>
        <taxon>Nematoda</taxon>
        <taxon>Chromadorea</taxon>
        <taxon>Rhabditida</taxon>
        <taxon>Rhabditina</taxon>
        <taxon>Rhabditomorpha</taxon>
        <taxon>Rhabditoidea</taxon>
        <taxon>Rhabditidae</taxon>
        <taxon>Peloderinae</taxon>
        <taxon>Caenorhabditis</taxon>
    </lineage>
</organism>
<feature type="compositionally biased region" description="Basic and acidic residues" evidence="1">
    <location>
        <begin position="31"/>
        <end position="68"/>
    </location>
</feature>
<dbReference type="InterPro" id="IPR003125">
    <property type="entry name" value="WSN"/>
</dbReference>
<dbReference type="Proteomes" id="UP000095282">
    <property type="component" value="Unplaced"/>
</dbReference>
<keyword evidence="4" id="KW-1185">Reference proteome</keyword>
<feature type="transmembrane region" description="Helical" evidence="2">
    <location>
        <begin position="78"/>
        <end position="101"/>
    </location>
</feature>
<feature type="domain" description="Domain of unknown function WSN" evidence="3">
    <location>
        <begin position="110"/>
        <end position="171"/>
    </location>
</feature>
<evidence type="ECO:0000256" key="1">
    <source>
        <dbReference type="SAM" id="MobiDB-lite"/>
    </source>
</evidence>
<keyword evidence="2" id="KW-0472">Membrane</keyword>
<proteinExistence type="predicted"/>
<name>A0A1I7UP80_9PELO</name>
<dbReference type="AlphaFoldDB" id="A0A1I7UP80"/>
<feature type="region of interest" description="Disordered" evidence="1">
    <location>
        <begin position="1"/>
        <end position="76"/>
    </location>
</feature>
<protein>
    <submittedName>
        <fullName evidence="5">WSN domain-containing protein</fullName>
    </submittedName>
</protein>
<accession>A0A1I7UP80</accession>
<dbReference type="STRING" id="1561998.A0A1I7UP80"/>
<dbReference type="eggNOG" id="KOG0374">
    <property type="taxonomic scope" value="Eukaryota"/>
</dbReference>
<evidence type="ECO:0000256" key="2">
    <source>
        <dbReference type="SAM" id="Phobius"/>
    </source>
</evidence>
<keyword evidence="2" id="KW-0812">Transmembrane</keyword>
<evidence type="ECO:0000313" key="5">
    <source>
        <dbReference type="WBParaSite" id="Csp11.Scaffold630.g17961.t1"/>
    </source>
</evidence>
<reference evidence="5" key="1">
    <citation type="submission" date="2016-11" db="UniProtKB">
        <authorList>
            <consortium name="WormBaseParasite"/>
        </authorList>
    </citation>
    <scope>IDENTIFICATION</scope>
</reference>